<protein>
    <submittedName>
        <fullName evidence="9">Protein dispatched</fullName>
    </submittedName>
</protein>
<dbReference type="Proteomes" id="UP001642464">
    <property type="component" value="Unassembled WGS sequence"/>
</dbReference>
<evidence type="ECO:0000259" key="8">
    <source>
        <dbReference type="PROSITE" id="PS50156"/>
    </source>
</evidence>
<dbReference type="SUPFAM" id="SSF56801">
    <property type="entry name" value="Acetyl-CoA synthetase-like"/>
    <property type="match status" value="1"/>
</dbReference>
<keyword evidence="2 7" id="KW-0812">Transmembrane</keyword>
<name>A0ABP0H8E0_9DINO</name>
<feature type="transmembrane region" description="Helical" evidence="7">
    <location>
        <begin position="708"/>
        <end position="730"/>
    </location>
</feature>
<feature type="transmembrane region" description="Helical" evidence="7">
    <location>
        <begin position="408"/>
        <end position="432"/>
    </location>
</feature>
<feature type="transmembrane region" description="Helical" evidence="7">
    <location>
        <begin position="252"/>
        <end position="274"/>
    </location>
</feature>
<feature type="transmembrane region" description="Helical" evidence="7">
    <location>
        <begin position="742"/>
        <end position="758"/>
    </location>
</feature>
<comment type="subcellular location">
    <subcellularLocation>
        <location evidence="1">Membrane</location>
        <topology evidence="1">Multi-pass membrane protein</topology>
    </subcellularLocation>
</comment>
<feature type="transmembrane region" description="Helical" evidence="7">
    <location>
        <begin position="623"/>
        <end position="642"/>
    </location>
</feature>
<feature type="transmembrane region" description="Helical" evidence="7">
    <location>
        <begin position="654"/>
        <end position="671"/>
    </location>
</feature>
<feature type="transmembrane region" description="Helical" evidence="7">
    <location>
        <begin position="557"/>
        <end position="577"/>
    </location>
</feature>
<keyword evidence="4 7" id="KW-0472">Membrane</keyword>
<feature type="transmembrane region" description="Helical" evidence="7">
    <location>
        <begin position="514"/>
        <end position="536"/>
    </location>
</feature>
<dbReference type="PROSITE" id="PS50156">
    <property type="entry name" value="SSD"/>
    <property type="match status" value="1"/>
</dbReference>
<reference evidence="9 10" key="1">
    <citation type="submission" date="2024-02" db="EMBL/GenBank/DDBJ databases">
        <authorList>
            <person name="Chen Y."/>
            <person name="Shah S."/>
            <person name="Dougan E. K."/>
            <person name="Thang M."/>
            <person name="Chan C."/>
        </authorList>
    </citation>
    <scope>NUCLEOTIDE SEQUENCE [LARGE SCALE GENOMIC DNA]</scope>
</reference>
<feature type="transmembrane region" description="Helical" evidence="7">
    <location>
        <begin position="592"/>
        <end position="611"/>
    </location>
</feature>
<dbReference type="Pfam" id="PF02460">
    <property type="entry name" value="Patched"/>
    <property type="match status" value="1"/>
</dbReference>
<evidence type="ECO:0000256" key="4">
    <source>
        <dbReference type="ARBA" id="ARBA00023136"/>
    </source>
</evidence>
<keyword evidence="5" id="KW-0325">Glycoprotein</keyword>
<gene>
    <name evidence="9" type="ORF">SCF082_LOCUS512</name>
</gene>
<dbReference type="PANTHER" id="PTHR45951:SF7">
    <property type="entry name" value="SSD DOMAIN-CONTAINING PROTEIN"/>
    <property type="match status" value="1"/>
</dbReference>
<dbReference type="SUPFAM" id="SSF82866">
    <property type="entry name" value="Multidrug efflux transporter AcrB transmembrane domain"/>
    <property type="match status" value="1"/>
</dbReference>
<dbReference type="Gene3D" id="2.30.38.10">
    <property type="entry name" value="Luciferase, Domain 3"/>
    <property type="match status" value="1"/>
</dbReference>
<evidence type="ECO:0000256" key="5">
    <source>
        <dbReference type="ARBA" id="ARBA00023180"/>
    </source>
</evidence>
<keyword evidence="3 7" id="KW-1133">Transmembrane helix</keyword>
<proteinExistence type="inferred from homology"/>
<dbReference type="InterPro" id="IPR003392">
    <property type="entry name" value="PTHD_SSD"/>
</dbReference>
<evidence type="ECO:0000256" key="2">
    <source>
        <dbReference type="ARBA" id="ARBA00022692"/>
    </source>
</evidence>
<feature type="transmembrane region" description="Helical" evidence="7">
    <location>
        <begin position="281"/>
        <end position="305"/>
    </location>
</feature>
<evidence type="ECO:0000256" key="6">
    <source>
        <dbReference type="ARBA" id="ARBA00038046"/>
    </source>
</evidence>
<evidence type="ECO:0000256" key="3">
    <source>
        <dbReference type="ARBA" id="ARBA00022989"/>
    </source>
</evidence>
<keyword evidence="10" id="KW-1185">Reference proteome</keyword>
<sequence>MCGDSDTCTICNEDGTVKGLAGVNPMTLMSNFSAALAVLSQWPTSVSTCILNFATNLENTMATMTTTTTTTTTTTSVDPFLATCAADASRGPAMDLSNTQAYLGGVFAMVTAQCASGNSCMLSPPGTSAVCASSAYYPATDATGLVNAEEKSKILENLCNPSLPLWFNAKNTFLPTSFDCEAKTSKYALSRFFAGAPSENQEEEAKKFREGYVEVRGGWFAKAAQLEAKYERTHGTKLRIMLFSGATLIAQYLQILAIDGFLSLGSLISVWAYMWLMLESVFLASCGMFEIVFSLPVGMSLWVIILRQKVFWYQMLVIYMILGIGADDVFILYDAWLQSEHVEGIKESKSQRFVWAYRRSAMAMPLGVKTDWGFEVRAGEKEWLVTTLTTCGSFVIGATSPLPLVQSFCIFAAVVVLVDYLFCISFFASAILVYEEWMKGYGCCCSCCGLEVRAPGTCLGPGCCWGGIRSCFTCCGRSWRLMPKPPAPGAPPEKRAMERFFSGPVFRFYQRYKILLIVFWLVVVVSMSACAGALLRTAKKQAPIGRENIDVIKGSEAFTHLITGNAVFLGCVAMRPLSFSDDTVLGLPLQSPFFYVALWGSYALGAFAQWCCDLRWPQRGGSVAALPLAAMLMCTEVMYVIIGCDEMSCLRWTLVPLAAFSGVIAAACSIGRMGVRTTMVAGHTLTLAQLLAKLLWEHTLLREDMQKFLMSLAVIAGALGGACLGTLAVWQVHHQQGMKSNILFFPIPALLYMLMWLHDHLTPRGRVRTKRLGESTEETGTPQVSDRAETADVEVFILDDSLQPCPKSMDEITGLLGVAGPQVTPGYVERLAPDGPALIGAGPLSQDMFKVIDGEWVLVPKDIIKMRPDNSIVSIGRGGGTVKVRGGVLMATNVAELQLTAGAVSACCITEPLHVEGGASVVLAPW</sequence>
<comment type="caution">
    <text evidence="9">The sequence shown here is derived from an EMBL/GenBank/DDBJ whole genome shotgun (WGS) entry which is preliminary data.</text>
</comment>
<evidence type="ECO:0000256" key="1">
    <source>
        <dbReference type="ARBA" id="ARBA00004141"/>
    </source>
</evidence>
<comment type="similarity">
    <text evidence="6">Belongs to the dispatched family.</text>
</comment>
<dbReference type="InterPro" id="IPR000731">
    <property type="entry name" value="SSD"/>
</dbReference>
<dbReference type="PANTHER" id="PTHR45951">
    <property type="entry name" value="PROTEIN DISPATCHED-RELATED"/>
    <property type="match status" value="1"/>
</dbReference>
<accession>A0ABP0H8E0</accession>
<evidence type="ECO:0000256" key="7">
    <source>
        <dbReference type="SAM" id="Phobius"/>
    </source>
</evidence>
<dbReference type="EMBL" id="CAXAMM010000181">
    <property type="protein sequence ID" value="CAK8986347.1"/>
    <property type="molecule type" value="Genomic_DNA"/>
</dbReference>
<feature type="domain" description="SSD" evidence="8">
    <location>
        <begin position="283"/>
        <end position="433"/>
    </location>
</feature>
<dbReference type="InterPro" id="IPR052081">
    <property type="entry name" value="Dispatched_Hh_regulator"/>
</dbReference>
<evidence type="ECO:0000313" key="9">
    <source>
        <dbReference type="EMBL" id="CAK8986347.1"/>
    </source>
</evidence>
<organism evidence="9 10">
    <name type="scientific">Durusdinium trenchii</name>
    <dbReference type="NCBI Taxonomy" id="1381693"/>
    <lineage>
        <taxon>Eukaryota</taxon>
        <taxon>Sar</taxon>
        <taxon>Alveolata</taxon>
        <taxon>Dinophyceae</taxon>
        <taxon>Suessiales</taxon>
        <taxon>Symbiodiniaceae</taxon>
        <taxon>Durusdinium</taxon>
    </lineage>
</organism>
<evidence type="ECO:0000313" key="10">
    <source>
        <dbReference type="Proteomes" id="UP001642464"/>
    </source>
</evidence>
<feature type="transmembrane region" description="Helical" evidence="7">
    <location>
        <begin position="311"/>
        <end position="333"/>
    </location>
</feature>